<dbReference type="SUPFAM" id="SSF47616">
    <property type="entry name" value="GST C-terminal domain-like"/>
    <property type="match status" value="1"/>
</dbReference>
<evidence type="ECO:0008006" key="4">
    <source>
        <dbReference type="Google" id="ProtNLM"/>
    </source>
</evidence>
<feature type="domain" description="GST N-terminal" evidence="1">
    <location>
        <begin position="125"/>
        <end position="206"/>
    </location>
</feature>
<dbReference type="PROSITE" id="PS50405">
    <property type="entry name" value="GST_CTER"/>
    <property type="match status" value="1"/>
</dbReference>
<dbReference type="PhylomeDB" id="A0A0G4I6M6"/>
<evidence type="ECO:0000259" key="1">
    <source>
        <dbReference type="PROSITE" id="PS50404"/>
    </source>
</evidence>
<dbReference type="VEuPathDB" id="CryptoDB:Cvel_11413"/>
<dbReference type="AlphaFoldDB" id="A0A0G4I6M6"/>
<dbReference type="GO" id="GO:0005737">
    <property type="term" value="C:cytoplasm"/>
    <property type="evidence" value="ECO:0007669"/>
    <property type="project" value="TreeGrafter"/>
</dbReference>
<dbReference type="EMBL" id="CDMZ01005321">
    <property type="protein sequence ID" value="CEM52640.1"/>
    <property type="molecule type" value="Genomic_DNA"/>
</dbReference>
<dbReference type="InterPro" id="IPR036282">
    <property type="entry name" value="Glutathione-S-Trfase_C_sf"/>
</dbReference>
<dbReference type="CDD" id="cd00570">
    <property type="entry name" value="GST_N_family"/>
    <property type="match status" value="1"/>
</dbReference>
<dbReference type="InterPro" id="IPR036249">
    <property type="entry name" value="Thioredoxin-like_sf"/>
</dbReference>
<dbReference type="InterPro" id="IPR040079">
    <property type="entry name" value="Glutathione_S-Trfase"/>
</dbReference>
<dbReference type="Pfam" id="PF13409">
    <property type="entry name" value="GST_N_2"/>
    <property type="match status" value="1"/>
</dbReference>
<dbReference type="InterPro" id="IPR004045">
    <property type="entry name" value="Glutathione_S-Trfase_N"/>
</dbReference>
<dbReference type="PANTHER" id="PTHR43968:SF14">
    <property type="entry name" value="GLUTATHIONE S-TRANSFERASE"/>
    <property type="match status" value="1"/>
</dbReference>
<protein>
    <recommendedName>
        <fullName evidence="4">GST N-terminal domain-containing protein</fullName>
    </recommendedName>
</protein>
<dbReference type="InterPro" id="IPR010987">
    <property type="entry name" value="Glutathione-S-Trfase_C-like"/>
</dbReference>
<dbReference type="Gene3D" id="3.40.30.10">
    <property type="entry name" value="Glutaredoxin"/>
    <property type="match status" value="1"/>
</dbReference>
<dbReference type="PROSITE" id="PS50404">
    <property type="entry name" value="GST_NTER"/>
    <property type="match status" value="1"/>
</dbReference>
<dbReference type="InterPro" id="IPR050983">
    <property type="entry name" value="GST_Omega/HSP26"/>
</dbReference>
<sequence>MWRLGGNHWRVCLAGAVGVSIILTRPAASFVPVQTRTQGVSLHRGSSLKLNALDFLQGAFGMKAADPTEFEDKAPSWEELAARLSSQETAEEKETAELQKKGFGPPSHWADRRMFNLKEGEEPRVVLIRDMAAWCPYCEKVWLLLEEKKVPYVVKRVNMRCYGDKPQWFLKIAPGGMLPVAVIDQQVVTESDDIIRVLEEKFPTIPMIPDPSEPGSEAFRSLMRLERQLFGDWFTWLRSPLGQEGLQKQFEATLKRVESELEARGGPFFLGTRFSLVDIVFAPFMERMAASLAYYKGFLLLDPERWPNVCRWFQAMDSRESFANIKSDWYTHNHDLPPQIGGCATMSSARQKEIREEIDGEKGAWGYPLSTSRNWVEPWGVKSDSAARREAARRLISNHEAVARFACRGVGIPGRPPVSAPKADPNAKPNEAWVPQVDCALRHVTDLLLSENKQQKESAVESPAPEFVSRGLQKETTECLRYLQERVGVPRDMSYAAARQFRSHLSWAMSGIGAAPAV</sequence>
<dbReference type="SFLD" id="SFLDS00019">
    <property type="entry name" value="Glutathione_Transferase_(cytos"/>
    <property type="match status" value="1"/>
</dbReference>
<accession>A0A0G4I6M6</accession>
<dbReference type="PANTHER" id="PTHR43968">
    <property type="match status" value="1"/>
</dbReference>
<organism evidence="3">
    <name type="scientific">Chromera velia CCMP2878</name>
    <dbReference type="NCBI Taxonomy" id="1169474"/>
    <lineage>
        <taxon>Eukaryota</taxon>
        <taxon>Sar</taxon>
        <taxon>Alveolata</taxon>
        <taxon>Colpodellida</taxon>
        <taxon>Chromeraceae</taxon>
        <taxon>Chromera</taxon>
    </lineage>
</organism>
<name>A0A0G4I6M6_9ALVE</name>
<evidence type="ECO:0000259" key="2">
    <source>
        <dbReference type="PROSITE" id="PS50405"/>
    </source>
</evidence>
<feature type="domain" description="GST C-terminal" evidence="2">
    <location>
        <begin position="212"/>
        <end position="339"/>
    </location>
</feature>
<dbReference type="Gene3D" id="1.20.1050.10">
    <property type="match status" value="1"/>
</dbReference>
<proteinExistence type="predicted"/>
<dbReference type="SUPFAM" id="SSF52833">
    <property type="entry name" value="Thioredoxin-like"/>
    <property type="match status" value="1"/>
</dbReference>
<dbReference type="PROSITE" id="PS51354">
    <property type="entry name" value="GLUTAREDOXIN_2"/>
    <property type="match status" value="1"/>
</dbReference>
<evidence type="ECO:0000313" key="3">
    <source>
        <dbReference type="EMBL" id="CEM52640.1"/>
    </source>
</evidence>
<reference evidence="3" key="1">
    <citation type="submission" date="2014-11" db="EMBL/GenBank/DDBJ databases">
        <authorList>
            <person name="Otto D Thomas"/>
            <person name="Naeem Raeece"/>
        </authorList>
    </citation>
    <scope>NUCLEOTIDE SEQUENCE</scope>
</reference>
<gene>
    <name evidence="3" type="ORF">Cvel_11413</name>
</gene>
<dbReference type="SFLD" id="SFLDG00358">
    <property type="entry name" value="Main_(cytGST)"/>
    <property type="match status" value="1"/>
</dbReference>
<dbReference type="CDD" id="cd00299">
    <property type="entry name" value="GST_C_family"/>
    <property type="match status" value="1"/>
</dbReference>
<dbReference type="Pfam" id="PF13410">
    <property type="entry name" value="GST_C_2"/>
    <property type="match status" value="1"/>
</dbReference>